<organism evidence="2 3">
    <name type="scientific">Halteria grandinella</name>
    <dbReference type="NCBI Taxonomy" id="5974"/>
    <lineage>
        <taxon>Eukaryota</taxon>
        <taxon>Sar</taxon>
        <taxon>Alveolata</taxon>
        <taxon>Ciliophora</taxon>
        <taxon>Intramacronucleata</taxon>
        <taxon>Spirotrichea</taxon>
        <taxon>Stichotrichia</taxon>
        <taxon>Sporadotrichida</taxon>
        <taxon>Halteriidae</taxon>
        <taxon>Halteria</taxon>
    </lineage>
</organism>
<dbReference type="EMBL" id="RRYP01002190">
    <property type="protein sequence ID" value="TNV85057.1"/>
    <property type="molecule type" value="Genomic_DNA"/>
</dbReference>
<sequence>MNKFSQSSSKKQSQLKYGSYNNFDSFQSLKNKSSAKQSFRTALGGISSSHQQKVMKSIPSLKNLQASHKQPAVVDSSRRQSDAISAYHNTSQFMSAASDLFLDCHNHNTEGHVGTLLNINVIEEEFKCDDYVAQSPPVEDLEGTAQFANKRYSENQALLITIPTKRMHHSRAESMGGRSNSTQFYDLQNNNSTQKGDLSRYQKSLIIYHEDSVKRVSSFHNSSDQNEEEKRVERFYSVYEETEIYDSDLDERSEPSLQMRYVLPTLKGVESLNQMQEQYNSTYRGGSTQRSILRGNNRVSLLPLGSTGEEVLCMACYECVQRQSLAMHKSVCKPATHKSEEIVPDLSVEVCTQELAQLNDKIFKLYQQATDDQIKELILQIITCNVGEEDIKRIERKLAMRCRDLMKHKDELVVNKRRDQAQQISIVEPVAGRDQIMTIGFQRLQLLVTAKVTAVEQYSRIVDQDLNTQEDHFLFEHIRRAPIIDAHEGDSAITYAEDISRITHNRSRSQGKFYNLFPERSGDIEHSQADGEKTIPQMRHLVYHDARNNAEDVTTNEGVITQIDDEVRLSQQLMQGLTLLKPNDVLNQETAKHRLSSTPKHAQGASRSYQLLQYPSIEFNHNIITDFGSDKEGTPPRQKKDSRIIDEVTEDNQSYDDDTLSQASMASLSSLSQKFNFLMQQQALSGLITSGSGAIPEQLVETLPPLPQSSAREKVVKFDLKPQIARDREDEELDRHFCTLVIHTAKRLGKREMPSNETIRKMLLICRRVEQLEVDEWEDFIHEQLLADNFNK</sequence>
<name>A0A8J8NZG8_HALGN</name>
<feature type="region of interest" description="Disordered" evidence="1">
    <location>
        <begin position="166"/>
        <end position="195"/>
    </location>
</feature>
<dbReference type="Proteomes" id="UP000785679">
    <property type="component" value="Unassembled WGS sequence"/>
</dbReference>
<keyword evidence="3" id="KW-1185">Reference proteome</keyword>
<gene>
    <name evidence="2" type="ORF">FGO68_gene15444</name>
</gene>
<dbReference type="AlphaFoldDB" id="A0A8J8NZG8"/>
<evidence type="ECO:0000256" key="1">
    <source>
        <dbReference type="SAM" id="MobiDB-lite"/>
    </source>
</evidence>
<accession>A0A8J8NZG8</accession>
<comment type="caution">
    <text evidence="2">The sequence shown here is derived from an EMBL/GenBank/DDBJ whole genome shotgun (WGS) entry which is preliminary data.</text>
</comment>
<proteinExistence type="predicted"/>
<evidence type="ECO:0000313" key="2">
    <source>
        <dbReference type="EMBL" id="TNV85057.1"/>
    </source>
</evidence>
<feature type="compositionally biased region" description="Polar residues" evidence="1">
    <location>
        <begin position="177"/>
        <end position="195"/>
    </location>
</feature>
<reference evidence="2" key="1">
    <citation type="submission" date="2019-06" db="EMBL/GenBank/DDBJ databases">
        <authorList>
            <person name="Zheng W."/>
        </authorList>
    </citation>
    <scope>NUCLEOTIDE SEQUENCE</scope>
    <source>
        <strain evidence="2">QDHG01</strain>
    </source>
</reference>
<evidence type="ECO:0000313" key="3">
    <source>
        <dbReference type="Proteomes" id="UP000785679"/>
    </source>
</evidence>
<protein>
    <submittedName>
        <fullName evidence="2">Uncharacterized protein</fullName>
    </submittedName>
</protein>